<dbReference type="PANTHER" id="PTHR48051:SF1">
    <property type="entry name" value="RAS SUPPRESSOR PROTEIN 1"/>
    <property type="match status" value="1"/>
</dbReference>
<gene>
    <name evidence="5" type="ORF">CRP01_34455</name>
</gene>
<dbReference type="OrthoDB" id="901479at2"/>
<dbReference type="Gene3D" id="3.80.10.10">
    <property type="entry name" value="Ribonuclease Inhibitor"/>
    <property type="match status" value="1"/>
</dbReference>
<dbReference type="SMART" id="SM00364">
    <property type="entry name" value="LRR_BAC"/>
    <property type="match status" value="4"/>
</dbReference>
<organism evidence="5 6">
    <name type="scientific">Flavilitoribacter nigricans (strain ATCC 23147 / DSM 23189 / NBRC 102662 / NCIMB 1420 / SS-2)</name>
    <name type="common">Lewinella nigricans</name>
    <dbReference type="NCBI Taxonomy" id="1122177"/>
    <lineage>
        <taxon>Bacteria</taxon>
        <taxon>Pseudomonadati</taxon>
        <taxon>Bacteroidota</taxon>
        <taxon>Saprospiria</taxon>
        <taxon>Saprospirales</taxon>
        <taxon>Lewinellaceae</taxon>
        <taxon>Flavilitoribacter</taxon>
    </lineage>
</organism>
<protein>
    <recommendedName>
        <fullName evidence="4">Disease resistance R13L4/SHOC-2-like LRR domain-containing protein</fullName>
    </recommendedName>
</protein>
<feature type="coiled-coil region" evidence="3">
    <location>
        <begin position="138"/>
        <end position="165"/>
    </location>
</feature>
<name>A0A2D0N0P7_FLAN2</name>
<evidence type="ECO:0000256" key="2">
    <source>
        <dbReference type="ARBA" id="ARBA00022737"/>
    </source>
</evidence>
<dbReference type="InterPro" id="IPR050216">
    <property type="entry name" value="LRR_domain-containing"/>
</dbReference>
<accession>A0A2D0N0P7</accession>
<dbReference type="SMART" id="SM00365">
    <property type="entry name" value="LRR_SD22"/>
    <property type="match status" value="3"/>
</dbReference>
<dbReference type="GO" id="GO:0005737">
    <property type="term" value="C:cytoplasm"/>
    <property type="evidence" value="ECO:0007669"/>
    <property type="project" value="TreeGrafter"/>
</dbReference>
<keyword evidence="1" id="KW-0433">Leucine-rich repeat</keyword>
<dbReference type="InterPro" id="IPR055414">
    <property type="entry name" value="LRR_R13L4/SHOC2-like"/>
</dbReference>
<evidence type="ECO:0000313" key="5">
    <source>
        <dbReference type="EMBL" id="PHN02010.1"/>
    </source>
</evidence>
<dbReference type="InterPro" id="IPR032675">
    <property type="entry name" value="LRR_dom_sf"/>
</dbReference>
<evidence type="ECO:0000256" key="1">
    <source>
        <dbReference type="ARBA" id="ARBA00022614"/>
    </source>
</evidence>
<keyword evidence="6" id="KW-1185">Reference proteome</keyword>
<dbReference type="EMBL" id="PDUD01000046">
    <property type="protein sequence ID" value="PHN02010.1"/>
    <property type="molecule type" value="Genomic_DNA"/>
</dbReference>
<dbReference type="PROSITE" id="PS51450">
    <property type="entry name" value="LRR"/>
    <property type="match status" value="3"/>
</dbReference>
<dbReference type="Pfam" id="PF23598">
    <property type="entry name" value="LRR_14"/>
    <property type="match status" value="1"/>
</dbReference>
<dbReference type="AlphaFoldDB" id="A0A2D0N0P7"/>
<dbReference type="Proteomes" id="UP000223913">
    <property type="component" value="Unassembled WGS sequence"/>
</dbReference>
<reference evidence="5 6" key="1">
    <citation type="submission" date="2017-10" db="EMBL/GenBank/DDBJ databases">
        <title>The draft genome sequence of Lewinella nigricans NBRC 102662.</title>
        <authorList>
            <person name="Wang K."/>
        </authorList>
    </citation>
    <scope>NUCLEOTIDE SEQUENCE [LARGE SCALE GENOMIC DNA]</scope>
    <source>
        <strain evidence="5 6">NBRC 102662</strain>
    </source>
</reference>
<sequence>MTESKLGHNRLVRFFRWKQLGVQLRLTCSTIYNPFKLSTMPFKFYPLILFALLVQIDLVAQSSSYKNYIEEANDSRKNGKYNKALDNYLKARKVYENRTAGNEAQREEKTKKLETVDLLIRETGEIMDSVRNSKDKAVKQMQKKLNVTEKKYEQAQKTIATKASELNQLKVSHELSPSMGVALTANADSIYFLDNPERRYKIVNNMAALDTNTIALDLRGADKDLDINKVLDYKSLKILLLSGIGLTVIPETISQLKELEVLDLSNNELKKLPEAIAKLQKLETLILHHNLLEANAISEAIGQLKALQTLDLSDNSLDQLPGAIEELDDLKHLFLGFNEFREVPESIYQLEQLQTLDLTYNNLSGISDEMTNLTNLHTLLLENNLFKDRNDAFCKLFKLEKLNKLSISQRSATP</sequence>
<evidence type="ECO:0000256" key="3">
    <source>
        <dbReference type="SAM" id="Coils"/>
    </source>
</evidence>
<dbReference type="PANTHER" id="PTHR48051">
    <property type="match status" value="1"/>
</dbReference>
<evidence type="ECO:0000313" key="6">
    <source>
        <dbReference type="Proteomes" id="UP000223913"/>
    </source>
</evidence>
<evidence type="ECO:0000259" key="4">
    <source>
        <dbReference type="Pfam" id="PF23598"/>
    </source>
</evidence>
<dbReference type="PRINTS" id="PR00019">
    <property type="entry name" value="LEURICHRPT"/>
</dbReference>
<feature type="domain" description="Disease resistance R13L4/SHOC-2-like LRR" evidence="4">
    <location>
        <begin position="295"/>
        <end position="409"/>
    </location>
</feature>
<dbReference type="SUPFAM" id="SSF52058">
    <property type="entry name" value="L domain-like"/>
    <property type="match status" value="1"/>
</dbReference>
<keyword evidence="2" id="KW-0677">Repeat</keyword>
<proteinExistence type="predicted"/>
<dbReference type="InterPro" id="IPR003591">
    <property type="entry name" value="Leu-rich_rpt_typical-subtyp"/>
</dbReference>
<dbReference type="SMART" id="SM00369">
    <property type="entry name" value="LRR_TYP"/>
    <property type="match status" value="5"/>
</dbReference>
<comment type="caution">
    <text evidence="5">The sequence shown here is derived from an EMBL/GenBank/DDBJ whole genome shotgun (WGS) entry which is preliminary data.</text>
</comment>
<keyword evidence="3" id="KW-0175">Coiled coil</keyword>
<dbReference type="Pfam" id="PF13855">
    <property type="entry name" value="LRR_8"/>
    <property type="match status" value="1"/>
</dbReference>
<dbReference type="InterPro" id="IPR001611">
    <property type="entry name" value="Leu-rich_rpt"/>
</dbReference>